<reference evidence="2 3" key="1">
    <citation type="journal article" date="2023" name="BMC Biol.">
        <title>The compact genome of the sponge Oopsacas minuta (Hexactinellida) is lacking key metazoan core genes.</title>
        <authorList>
            <person name="Santini S."/>
            <person name="Schenkelaars Q."/>
            <person name="Jourda C."/>
            <person name="Duchesne M."/>
            <person name="Belahbib H."/>
            <person name="Rocher C."/>
            <person name="Selva M."/>
            <person name="Riesgo A."/>
            <person name="Vervoort M."/>
            <person name="Leys S.P."/>
            <person name="Kodjabachian L."/>
            <person name="Le Bivic A."/>
            <person name="Borchiellini C."/>
            <person name="Claverie J.M."/>
            <person name="Renard E."/>
        </authorList>
    </citation>
    <scope>NUCLEOTIDE SEQUENCE [LARGE SCALE GENOMIC DNA]</scope>
    <source>
        <strain evidence="2">SPO-2</strain>
    </source>
</reference>
<dbReference type="GO" id="GO:0008270">
    <property type="term" value="F:zinc ion binding"/>
    <property type="evidence" value="ECO:0007669"/>
    <property type="project" value="UniProtKB-KW"/>
</dbReference>
<dbReference type="PANTHER" id="PTHR24104:SF25">
    <property type="entry name" value="PROTEIN LIN-41"/>
    <property type="match status" value="1"/>
</dbReference>
<dbReference type="InterPro" id="IPR050952">
    <property type="entry name" value="TRIM-NHL_E3_ligases"/>
</dbReference>
<keyword evidence="1" id="KW-0472">Membrane</keyword>
<comment type="caution">
    <text evidence="2">The sequence shown here is derived from an EMBL/GenBank/DDBJ whole genome shotgun (WGS) entry which is preliminary data.</text>
</comment>
<dbReference type="InterPro" id="IPR011042">
    <property type="entry name" value="6-blade_b-propeller_TolB-like"/>
</dbReference>
<evidence type="ECO:0000256" key="1">
    <source>
        <dbReference type="SAM" id="Phobius"/>
    </source>
</evidence>
<protein>
    <submittedName>
        <fullName evidence="2">Uncharacterized protein</fullName>
    </submittedName>
</protein>
<dbReference type="AlphaFoldDB" id="A0AAV7JRL9"/>
<name>A0AAV7JRL9_9METZ</name>
<sequence>MDTLINRNYNRITNRDILSKDCADFMYVEGLAICPFTDRIFVATGLIMSILVFTTTGDYLYSITDNSRSLFCPWGLCFIGEVICVTEHTNNSIAFITTDGDIVTRVGENCQIFPGVLLSNPTRLTAYLDTDIFLCDSGNHQVLHLFPDLPLCRRIGVGKLSKTEDVKVYNNEIFVLDWRSPCIAIFNMSGEFIARIITHGSSTFNQLNDVVNPYCFTIDNAGNLILSDSGSNSIRVFTRTGKMNIKFGSRGDNIGKFEYPMGIGINSSSQIVSVCRRNNNSIQIF</sequence>
<dbReference type="PANTHER" id="PTHR24104">
    <property type="entry name" value="E3 UBIQUITIN-PROTEIN LIGASE NHLRC1-RELATED"/>
    <property type="match status" value="1"/>
</dbReference>
<proteinExistence type="predicted"/>
<gene>
    <name evidence="2" type="ORF">LOD99_5603</name>
</gene>
<evidence type="ECO:0000313" key="3">
    <source>
        <dbReference type="Proteomes" id="UP001165289"/>
    </source>
</evidence>
<organism evidence="2 3">
    <name type="scientific">Oopsacas minuta</name>
    <dbReference type="NCBI Taxonomy" id="111878"/>
    <lineage>
        <taxon>Eukaryota</taxon>
        <taxon>Metazoa</taxon>
        <taxon>Porifera</taxon>
        <taxon>Hexactinellida</taxon>
        <taxon>Hexasterophora</taxon>
        <taxon>Lyssacinosida</taxon>
        <taxon>Leucopsacidae</taxon>
        <taxon>Oopsacas</taxon>
    </lineage>
</organism>
<keyword evidence="3" id="KW-1185">Reference proteome</keyword>
<dbReference type="SUPFAM" id="SSF101898">
    <property type="entry name" value="NHL repeat"/>
    <property type="match status" value="1"/>
</dbReference>
<dbReference type="EMBL" id="JAKMXF010000308">
    <property type="protein sequence ID" value="KAI6651026.1"/>
    <property type="molecule type" value="Genomic_DNA"/>
</dbReference>
<dbReference type="Proteomes" id="UP001165289">
    <property type="component" value="Unassembled WGS sequence"/>
</dbReference>
<keyword evidence="1" id="KW-0812">Transmembrane</keyword>
<feature type="transmembrane region" description="Helical" evidence="1">
    <location>
        <begin position="40"/>
        <end position="61"/>
    </location>
</feature>
<dbReference type="Gene3D" id="2.120.10.30">
    <property type="entry name" value="TolB, C-terminal domain"/>
    <property type="match status" value="2"/>
</dbReference>
<evidence type="ECO:0000313" key="2">
    <source>
        <dbReference type="EMBL" id="KAI6651026.1"/>
    </source>
</evidence>
<dbReference type="GO" id="GO:0000209">
    <property type="term" value="P:protein polyubiquitination"/>
    <property type="evidence" value="ECO:0007669"/>
    <property type="project" value="TreeGrafter"/>
</dbReference>
<dbReference type="GO" id="GO:0061630">
    <property type="term" value="F:ubiquitin protein ligase activity"/>
    <property type="evidence" value="ECO:0007669"/>
    <property type="project" value="TreeGrafter"/>
</dbReference>
<accession>A0AAV7JRL9</accession>
<dbReference type="GO" id="GO:0043161">
    <property type="term" value="P:proteasome-mediated ubiquitin-dependent protein catabolic process"/>
    <property type="evidence" value="ECO:0007669"/>
    <property type="project" value="TreeGrafter"/>
</dbReference>
<keyword evidence="1" id="KW-1133">Transmembrane helix</keyword>